<gene>
    <name evidence="1" type="ORF">CLOSTHATH_03786</name>
</gene>
<evidence type="ECO:0000313" key="2">
    <source>
        <dbReference type="Proteomes" id="UP000004968"/>
    </source>
</evidence>
<dbReference type="EMBL" id="ACIO01000315">
    <property type="protein sequence ID" value="EFC98006.1"/>
    <property type="molecule type" value="Genomic_DNA"/>
</dbReference>
<name>D3AJJ5_9FIRM</name>
<dbReference type="HOGENOM" id="CLU_3252642_0_0_9"/>
<comment type="caution">
    <text evidence="1">The sequence shown here is derived from an EMBL/GenBank/DDBJ whole genome shotgun (WGS) entry which is preliminary data.</text>
</comment>
<evidence type="ECO:0000313" key="1">
    <source>
        <dbReference type="EMBL" id="EFC98006.1"/>
    </source>
</evidence>
<dbReference type="Proteomes" id="UP000004968">
    <property type="component" value="Unassembled WGS sequence"/>
</dbReference>
<dbReference type="AlphaFoldDB" id="D3AJJ5"/>
<organism evidence="1 2">
    <name type="scientific">Hungatella hathewayi DSM 13479</name>
    <dbReference type="NCBI Taxonomy" id="566550"/>
    <lineage>
        <taxon>Bacteria</taxon>
        <taxon>Bacillati</taxon>
        <taxon>Bacillota</taxon>
        <taxon>Clostridia</taxon>
        <taxon>Lachnospirales</taxon>
        <taxon>Lachnospiraceae</taxon>
        <taxon>Hungatella</taxon>
    </lineage>
</organism>
<protein>
    <submittedName>
        <fullName evidence="1">Uncharacterized protein</fullName>
    </submittedName>
</protein>
<accession>D3AJJ5</accession>
<proteinExistence type="predicted"/>
<reference evidence="1 2" key="1">
    <citation type="submission" date="2010-01" db="EMBL/GenBank/DDBJ databases">
        <authorList>
            <person name="Weinstock G."/>
            <person name="Sodergren E."/>
            <person name="Clifton S."/>
            <person name="Fulton L."/>
            <person name="Fulton B."/>
            <person name="Courtney L."/>
            <person name="Fronick C."/>
            <person name="Harrison M."/>
            <person name="Strong C."/>
            <person name="Farmer C."/>
            <person name="Delahaunty K."/>
            <person name="Markovic C."/>
            <person name="Hall O."/>
            <person name="Minx P."/>
            <person name="Tomlinson C."/>
            <person name="Mitreva M."/>
            <person name="Nelson J."/>
            <person name="Hou S."/>
            <person name="Wollam A."/>
            <person name="Pepin K.H."/>
            <person name="Johnson M."/>
            <person name="Bhonagiri V."/>
            <person name="Nash W.E."/>
            <person name="Warren W."/>
            <person name="Chinwalla A."/>
            <person name="Mardis E.R."/>
            <person name="Wilson R.K."/>
        </authorList>
    </citation>
    <scope>NUCLEOTIDE SEQUENCE [LARGE SCALE GENOMIC DNA]</scope>
    <source>
        <strain evidence="1 2">DSM 13479</strain>
    </source>
</reference>
<sequence>MLCSHISKFTFGFFHRAKPVTEVKRSGTEVHCGLAGSGAELN</sequence>